<feature type="compositionally biased region" description="Polar residues" evidence="8">
    <location>
        <begin position="98"/>
        <end position="115"/>
    </location>
</feature>
<dbReference type="CDD" id="cd07185">
    <property type="entry name" value="OmpA_C-like"/>
    <property type="match status" value="1"/>
</dbReference>
<sequence length="327" mass="35295">MSLDKKKDGNAAVIKKVSRRHDDGGHSGAWKVAFADFVLALMCLFLVMWLLASREQETMAQLLRNGGGSPLAEGTQSRIEHQGTPHGSLIPRELVPGQQATESRPNSQVKSSGQPSALDDGNGPKLRHRYDSAADLQKLAKMMSDLSVEAGLAGNIQTVITPYGLRVMLHDTDKQGMFERGSAVINERFKHLLQKMGQMFAHIDNQLLLVGHTDSLQYKGQDYAAFSNWSLSSNRAMAARMQLLLGGMASNGILQVVGMADRAPLDPRHPDAALNRRIELLVLTSGQAQTVAAMFGMPGEGSQPAAGAEKPSAAELAALKQQLRLVP</sequence>
<evidence type="ECO:0000256" key="1">
    <source>
        <dbReference type="ARBA" id="ARBA00004162"/>
    </source>
</evidence>
<evidence type="ECO:0000256" key="7">
    <source>
        <dbReference type="PROSITE-ProRule" id="PRU00473"/>
    </source>
</evidence>
<evidence type="ECO:0000256" key="5">
    <source>
        <dbReference type="ARBA" id="ARBA00022989"/>
    </source>
</evidence>
<accession>A0A1Y6BJH2</accession>
<dbReference type="EMBL" id="FXAG01000004">
    <property type="protein sequence ID" value="SMF06892.1"/>
    <property type="molecule type" value="Genomic_DNA"/>
</dbReference>
<dbReference type="PANTHER" id="PTHR30329:SF21">
    <property type="entry name" value="LIPOPROTEIN YIAD-RELATED"/>
    <property type="match status" value="1"/>
</dbReference>
<evidence type="ECO:0000256" key="6">
    <source>
        <dbReference type="ARBA" id="ARBA00023136"/>
    </source>
</evidence>
<comment type="similarity">
    <text evidence="2">Belongs to the MotB family.</text>
</comment>
<dbReference type="RefSeq" id="WP_085275390.1">
    <property type="nucleotide sequence ID" value="NZ_FXAG01000004.1"/>
</dbReference>
<dbReference type="InterPro" id="IPR006665">
    <property type="entry name" value="OmpA-like"/>
</dbReference>
<evidence type="ECO:0000313" key="12">
    <source>
        <dbReference type="Proteomes" id="UP000192920"/>
    </source>
</evidence>
<evidence type="ECO:0000256" key="3">
    <source>
        <dbReference type="ARBA" id="ARBA00022475"/>
    </source>
</evidence>
<dbReference type="Gene3D" id="3.30.1330.60">
    <property type="entry name" value="OmpA-like domain"/>
    <property type="match status" value="1"/>
</dbReference>
<dbReference type="InterPro" id="IPR025713">
    <property type="entry name" value="MotB-like_N_dom"/>
</dbReference>
<protein>
    <submittedName>
        <fullName evidence="11">Chemotaxis protein MotB</fullName>
    </submittedName>
</protein>
<proteinExistence type="inferred from homology"/>
<name>A0A1Y6BJH2_9NEIS</name>
<evidence type="ECO:0000313" key="11">
    <source>
        <dbReference type="EMBL" id="SMF06892.1"/>
    </source>
</evidence>
<evidence type="ECO:0000256" key="2">
    <source>
        <dbReference type="ARBA" id="ARBA00008914"/>
    </source>
</evidence>
<dbReference type="InterPro" id="IPR050330">
    <property type="entry name" value="Bact_OuterMem_StrucFunc"/>
</dbReference>
<evidence type="ECO:0000256" key="4">
    <source>
        <dbReference type="ARBA" id="ARBA00022692"/>
    </source>
</evidence>
<keyword evidence="6 7" id="KW-0472">Membrane</keyword>
<evidence type="ECO:0000259" key="10">
    <source>
        <dbReference type="PROSITE" id="PS51123"/>
    </source>
</evidence>
<feature type="transmembrane region" description="Helical" evidence="9">
    <location>
        <begin position="32"/>
        <end position="52"/>
    </location>
</feature>
<dbReference type="SUPFAM" id="SSF103088">
    <property type="entry name" value="OmpA-like"/>
    <property type="match status" value="1"/>
</dbReference>
<dbReference type="Pfam" id="PF00691">
    <property type="entry name" value="OmpA"/>
    <property type="match status" value="1"/>
</dbReference>
<dbReference type="InterPro" id="IPR036737">
    <property type="entry name" value="OmpA-like_sf"/>
</dbReference>
<keyword evidence="4 9" id="KW-0812">Transmembrane</keyword>
<dbReference type="Proteomes" id="UP000192920">
    <property type="component" value="Unassembled WGS sequence"/>
</dbReference>
<feature type="domain" description="OmpA-like" evidence="10">
    <location>
        <begin position="167"/>
        <end position="286"/>
    </location>
</feature>
<evidence type="ECO:0000256" key="8">
    <source>
        <dbReference type="SAM" id="MobiDB-lite"/>
    </source>
</evidence>
<keyword evidence="3" id="KW-1003">Cell membrane</keyword>
<dbReference type="GO" id="GO:0005886">
    <property type="term" value="C:plasma membrane"/>
    <property type="evidence" value="ECO:0007669"/>
    <property type="project" value="UniProtKB-SubCell"/>
</dbReference>
<dbReference type="PANTHER" id="PTHR30329">
    <property type="entry name" value="STATOR ELEMENT OF FLAGELLAR MOTOR COMPLEX"/>
    <property type="match status" value="1"/>
</dbReference>
<reference evidence="12" key="1">
    <citation type="submission" date="2017-04" db="EMBL/GenBank/DDBJ databases">
        <authorList>
            <person name="Varghese N."/>
            <person name="Submissions S."/>
        </authorList>
    </citation>
    <scope>NUCLEOTIDE SEQUENCE [LARGE SCALE GENOMIC DNA]</scope>
    <source>
        <strain evidence="12">DSM 22618</strain>
    </source>
</reference>
<dbReference type="PROSITE" id="PS51123">
    <property type="entry name" value="OMPA_2"/>
    <property type="match status" value="1"/>
</dbReference>
<dbReference type="STRING" id="1123014.SAMN02745746_01064"/>
<dbReference type="AlphaFoldDB" id="A0A1Y6BJH2"/>
<keyword evidence="12" id="KW-1185">Reference proteome</keyword>
<feature type="region of interest" description="Disordered" evidence="8">
    <location>
        <begin position="65"/>
        <end position="127"/>
    </location>
</feature>
<comment type="subcellular location">
    <subcellularLocation>
        <location evidence="1">Cell membrane</location>
        <topology evidence="1">Single-pass membrane protein</topology>
    </subcellularLocation>
</comment>
<keyword evidence="5 9" id="KW-1133">Transmembrane helix</keyword>
<gene>
    <name evidence="11" type="ORF">SAMN02745746_01064</name>
</gene>
<dbReference type="Pfam" id="PF13677">
    <property type="entry name" value="MotB_plug"/>
    <property type="match status" value="1"/>
</dbReference>
<evidence type="ECO:0000256" key="9">
    <source>
        <dbReference type="SAM" id="Phobius"/>
    </source>
</evidence>
<organism evidence="11 12">
    <name type="scientific">Pseudogulbenkiania subflava DSM 22618</name>
    <dbReference type="NCBI Taxonomy" id="1123014"/>
    <lineage>
        <taxon>Bacteria</taxon>
        <taxon>Pseudomonadati</taxon>
        <taxon>Pseudomonadota</taxon>
        <taxon>Betaproteobacteria</taxon>
        <taxon>Neisseriales</taxon>
        <taxon>Chromobacteriaceae</taxon>
        <taxon>Pseudogulbenkiania</taxon>
    </lineage>
</organism>